<comment type="caution">
    <text evidence="18">The sequence shown here is derived from an EMBL/GenBank/DDBJ whole genome shotgun (WGS) entry which is preliminary data.</text>
</comment>
<dbReference type="InterPro" id="IPR003439">
    <property type="entry name" value="ABC_transporter-like_ATP-bd"/>
</dbReference>
<dbReference type="PROSITE" id="PS51384">
    <property type="entry name" value="FAD_FR"/>
    <property type="match status" value="1"/>
</dbReference>
<keyword evidence="7" id="KW-0547">Nucleotide-binding</keyword>
<name>A0ABQ1NLN0_9MICC</name>
<keyword evidence="11" id="KW-0406">Ion transport</keyword>
<dbReference type="PROSITE" id="PS00211">
    <property type="entry name" value="ABC_TRANSPORTER_1"/>
    <property type="match status" value="1"/>
</dbReference>
<feature type="region of interest" description="Disordered" evidence="15">
    <location>
        <begin position="280"/>
        <end position="337"/>
    </location>
</feature>
<dbReference type="Pfam" id="PF08021">
    <property type="entry name" value="FAD_binding_9"/>
    <property type="match status" value="1"/>
</dbReference>
<evidence type="ECO:0000256" key="3">
    <source>
        <dbReference type="ARBA" id="ARBA00022448"/>
    </source>
</evidence>
<evidence type="ECO:0000256" key="4">
    <source>
        <dbReference type="ARBA" id="ARBA00022475"/>
    </source>
</evidence>
<dbReference type="RefSeq" id="WP_188665443.1">
    <property type="nucleotide sequence ID" value="NZ_BMJI01000001.1"/>
</dbReference>
<dbReference type="Gene3D" id="3.40.50.80">
    <property type="entry name" value="Nucleotide-binding domain of ferredoxin-NADP reductase (FNR) module"/>
    <property type="match status" value="1"/>
</dbReference>
<dbReference type="Proteomes" id="UP000597761">
    <property type="component" value="Unassembled WGS sequence"/>
</dbReference>
<dbReference type="Pfam" id="PF00005">
    <property type="entry name" value="ABC_tran"/>
    <property type="match status" value="1"/>
</dbReference>
<dbReference type="CDD" id="cd06193">
    <property type="entry name" value="siderophore_interacting"/>
    <property type="match status" value="1"/>
</dbReference>
<evidence type="ECO:0000256" key="5">
    <source>
        <dbReference type="ARBA" id="ARBA00022496"/>
    </source>
</evidence>
<keyword evidence="4" id="KW-1003">Cell membrane</keyword>
<keyword evidence="8" id="KW-0274">FAD</keyword>
<protein>
    <recommendedName>
        <fullName evidence="14">Mycobactin import ATP-binding/permease protein IrtA</fullName>
    </recommendedName>
</protein>
<feature type="region of interest" description="Disordered" evidence="15">
    <location>
        <begin position="1"/>
        <end position="25"/>
    </location>
</feature>
<dbReference type="SUPFAM" id="SSF63380">
    <property type="entry name" value="Riboflavin synthase domain-like"/>
    <property type="match status" value="1"/>
</dbReference>
<dbReference type="InterPro" id="IPR017871">
    <property type="entry name" value="ABC_transporter-like_CS"/>
</dbReference>
<dbReference type="Gene3D" id="3.40.50.300">
    <property type="entry name" value="P-loop containing nucleotide triphosphate hydrolases"/>
    <property type="match status" value="1"/>
</dbReference>
<keyword evidence="19" id="KW-1185">Reference proteome</keyword>
<keyword evidence="6" id="KW-0285">Flavoprotein</keyword>
<dbReference type="PROSITE" id="PS50893">
    <property type="entry name" value="ABC_TRANSPORTER_2"/>
    <property type="match status" value="1"/>
</dbReference>
<evidence type="ECO:0000259" key="17">
    <source>
        <dbReference type="PROSITE" id="PS51384"/>
    </source>
</evidence>
<dbReference type="PANTHER" id="PTHR42771:SF2">
    <property type="entry name" value="IRON(3+)-HYDROXAMATE IMPORT ATP-BINDING PROTEIN FHUC"/>
    <property type="match status" value="1"/>
</dbReference>
<dbReference type="InterPro" id="IPR013113">
    <property type="entry name" value="SIP_FAD-bd"/>
</dbReference>
<dbReference type="SUPFAM" id="SSF52540">
    <property type="entry name" value="P-loop containing nucleoside triphosphate hydrolases"/>
    <property type="match status" value="1"/>
</dbReference>
<keyword evidence="12" id="KW-0472">Membrane</keyword>
<dbReference type="EMBL" id="BMJI01000001">
    <property type="protein sequence ID" value="GGC80252.1"/>
    <property type="molecule type" value="Genomic_DNA"/>
</dbReference>
<evidence type="ECO:0000256" key="15">
    <source>
        <dbReference type="SAM" id="MobiDB-lite"/>
    </source>
</evidence>
<sequence length="690" mass="73202">MAAPSDPRAASAPGPAARSPERPSLRADAVTLGYDGRTVVDGLTVALPPGKITVIVGANACGKSTLLRGLSRLLTPRSGAVLLDGKDVHRYPAKELARRVGLLPQAPTAPEAVTAVDLVTRGRYPHQGFFQQTTQEDRDAVAEAMVATGTLDLAARPVDELSGGQRQRVWIAMALAQQTGVLLLDEPTTYLDVTHQIEVLDLITDLNRTRGTTIALVLHDVNLASRYADHLIAMKGGAVVAEGAPGAILTADRVREVFGLDARVLTDPVSGTPMIVPIGRHHRATTTPGDPPRPDAPRTDAPWAMRRLTDTGPTDTDPTDTPADHAGPVRPPRGGAPMTTATTSIAPIVAIDAEVIAVHRLSPHYRRIVFGGPGLEQFGPDRDPLDLRIKLLIPTPGRPAPMLEVTDDGWYQRWLAADPDARGQMRTYTVRSVDDETDAVGDVRRTVTVDFVLHGVPREDGHPGDAAGPAAQWAAAARPGDHLCLLGPNRAIGGRSGIEFDPGPARRLLLVADETAVPAVASILASGPAQTGDVYLEVPTADDILDLPPVPGISVTWLARDGAAHGDLLIGAVRSALGLTCAHRDCGADCVLLGYAAERMTVLPAPVLAETGLDAPETLLWETPQYSSGGELLDEARPAEPGMPDDQLYAWIAGESGMVKHLRRCLVSERGMSRHRVAFMGYWRQGAAQV</sequence>
<keyword evidence="5" id="KW-0410">Iron transport</keyword>
<dbReference type="InterPro" id="IPR039261">
    <property type="entry name" value="FNR_nucleotide-bd"/>
</dbReference>
<feature type="domain" description="ABC transporter" evidence="16">
    <location>
        <begin position="25"/>
        <end position="261"/>
    </location>
</feature>
<comment type="subunit">
    <text evidence="13">Forms a heterodimer with IrtB.</text>
</comment>
<evidence type="ECO:0000256" key="7">
    <source>
        <dbReference type="ARBA" id="ARBA00022741"/>
    </source>
</evidence>
<dbReference type="Gene3D" id="2.40.30.10">
    <property type="entry name" value="Translation factors"/>
    <property type="match status" value="1"/>
</dbReference>
<evidence type="ECO:0000256" key="9">
    <source>
        <dbReference type="ARBA" id="ARBA00022840"/>
    </source>
</evidence>
<dbReference type="CDD" id="cd03214">
    <property type="entry name" value="ABC_Iron-Siderophores_B12_Hemin"/>
    <property type="match status" value="1"/>
</dbReference>
<keyword evidence="10" id="KW-0408">Iron</keyword>
<evidence type="ECO:0000256" key="1">
    <source>
        <dbReference type="ARBA" id="ARBA00001974"/>
    </source>
</evidence>
<evidence type="ECO:0000313" key="19">
    <source>
        <dbReference type="Proteomes" id="UP000597761"/>
    </source>
</evidence>
<dbReference type="InterPro" id="IPR003593">
    <property type="entry name" value="AAA+_ATPase"/>
</dbReference>
<keyword evidence="9 18" id="KW-0067">ATP-binding</keyword>
<evidence type="ECO:0000313" key="18">
    <source>
        <dbReference type="EMBL" id="GGC80252.1"/>
    </source>
</evidence>
<evidence type="ECO:0000256" key="13">
    <source>
        <dbReference type="ARBA" id="ARBA00023467"/>
    </source>
</evidence>
<evidence type="ECO:0000256" key="6">
    <source>
        <dbReference type="ARBA" id="ARBA00022630"/>
    </source>
</evidence>
<feature type="compositionally biased region" description="Low complexity" evidence="15">
    <location>
        <begin position="1"/>
        <end position="18"/>
    </location>
</feature>
<evidence type="ECO:0000256" key="11">
    <source>
        <dbReference type="ARBA" id="ARBA00023065"/>
    </source>
</evidence>
<feature type="compositionally biased region" description="Low complexity" evidence="15">
    <location>
        <begin position="310"/>
        <end position="337"/>
    </location>
</feature>
<keyword evidence="3" id="KW-0813">Transport</keyword>
<organism evidence="18 19">
    <name type="scientific">Tersicoccus solisilvae</name>
    <dbReference type="NCBI Taxonomy" id="1882339"/>
    <lineage>
        <taxon>Bacteria</taxon>
        <taxon>Bacillati</taxon>
        <taxon>Actinomycetota</taxon>
        <taxon>Actinomycetes</taxon>
        <taxon>Micrococcales</taxon>
        <taxon>Micrococcaceae</taxon>
        <taxon>Tersicoccus</taxon>
    </lineage>
</organism>
<dbReference type="InterPro" id="IPR027417">
    <property type="entry name" value="P-loop_NTPase"/>
</dbReference>
<comment type="subcellular location">
    <subcellularLocation>
        <location evidence="2">Cell membrane</location>
        <topology evidence="2">Peripheral membrane protein</topology>
    </subcellularLocation>
</comment>
<dbReference type="InterPro" id="IPR007037">
    <property type="entry name" value="SIP_rossman_dom"/>
</dbReference>
<evidence type="ECO:0000256" key="2">
    <source>
        <dbReference type="ARBA" id="ARBA00004202"/>
    </source>
</evidence>
<dbReference type="InterPro" id="IPR017927">
    <property type="entry name" value="FAD-bd_FR_type"/>
</dbReference>
<evidence type="ECO:0000259" key="16">
    <source>
        <dbReference type="PROSITE" id="PS50893"/>
    </source>
</evidence>
<evidence type="ECO:0000256" key="12">
    <source>
        <dbReference type="ARBA" id="ARBA00023136"/>
    </source>
</evidence>
<comment type="cofactor">
    <cofactor evidence="1">
        <name>FAD</name>
        <dbReference type="ChEBI" id="CHEBI:57692"/>
    </cofactor>
</comment>
<dbReference type="InterPro" id="IPR051535">
    <property type="entry name" value="Siderophore_ABC-ATPase"/>
</dbReference>
<dbReference type="GO" id="GO:0005524">
    <property type="term" value="F:ATP binding"/>
    <property type="evidence" value="ECO:0007669"/>
    <property type="project" value="UniProtKB-KW"/>
</dbReference>
<proteinExistence type="predicted"/>
<evidence type="ECO:0000256" key="10">
    <source>
        <dbReference type="ARBA" id="ARBA00023004"/>
    </source>
</evidence>
<dbReference type="PANTHER" id="PTHR42771">
    <property type="entry name" value="IRON(3+)-HYDROXAMATE IMPORT ATP-BINDING PROTEIN FHUC"/>
    <property type="match status" value="1"/>
</dbReference>
<evidence type="ECO:0000256" key="8">
    <source>
        <dbReference type="ARBA" id="ARBA00022827"/>
    </source>
</evidence>
<dbReference type="Pfam" id="PF04954">
    <property type="entry name" value="SIP"/>
    <property type="match status" value="1"/>
</dbReference>
<evidence type="ECO:0000256" key="14">
    <source>
        <dbReference type="ARBA" id="ARBA00023488"/>
    </source>
</evidence>
<accession>A0ABQ1NLN0</accession>
<reference evidence="19" key="1">
    <citation type="journal article" date="2019" name="Int. J. Syst. Evol. Microbiol.">
        <title>The Global Catalogue of Microorganisms (GCM) 10K type strain sequencing project: providing services to taxonomists for standard genome sequencing and annotation.</title>
        <authorList>
            <consortium name="The Broad Institute Genomics Platform"/>
            <consortium name="The Broad Institute Genome Sequencing Center for Infectious Disease"/>
            <person name="Wu L."/>
            <person name="Ma J."/>
        </authorList>
    </citation>
    <scope>NUCLEOTIDE SEQUENCE [LARGE SCALE GENOMIC DNA]</scope>
    <source>
        <strain evidence="19">CGMCC 1.15480</strain>
    </source>
</reference>
<gene>
    <name evidence="18" type="ORF">GCM10011512_03690</name>
</gene>
<feature type="domain" description="FAD-binding FR-type" evidence="17">
    <location>
        <begin position="348"/>
        <end position="495"/>
    </location>
</feature>
<dbReference type="SMART" id="SM00382">
    <property type="entry name" value="AAA"/>
    <property type="match status" value="1"/>
</dbReference>
<dbReference type="InterPro" id="IPR017938">
    <property type="entry name" value="Riboflavin_synthase-like_b-brl"/>
</dbReference>